<proteinExistence type="predicted"/>
<keyword evidence="2" id="KW-1185">Reference proteome</keyword>
<gene>
    <name evidence="1" type="ORF">MANAM107_19340</name>
</gene>
<sequence>MLGENYKQDGASLAQEWALLLSKMYIGLDGGPRPSPEDEARLTELFRQVRAMLASRREELS</sequence>
<reference evidence="1 2" key="1">
    <citation type="submission" date="2021-08" db="EMBL/GenBank/DDBJ databases">
        <title>Whole genome sequence of novel Actinomyces species strain MAS-1.</title>
        <authorList>
            <person name="Saito M."/>
            <person name="Kuwahara N."/>
            <person name="Takizawa T."/>
            <person name="Gotouda H."/>
            <person name="Ochiai T."/>
        </authorList>
    </citation>
    <scope>NUCLEOTIDE SEQUENCE [LARGE SCALE GENOMIC DNA]</scope>
    <source>
        <strain evidence="1 2">MAS-1</strain>
    </source>
</reference>
<evidence type="ECO:0000313" key="1">
    <source>
        <dbReference type="EMBL" id="BDA65100.1"/>
    </source>
</evidence>
<evidence type="ECO:0000313" key="2">
    <source>
        <dbReference type="Proteomes" id="UP000824496"/>
    </source>
</evidence>
<protein>
    <submittedName>
        <fullName evidence="1">Uncharacterized protein</fullName>
    </submittedName>
</protein>
<dbReference type="Proteomes" id="UP000824496">
    <property type="component" value="Chromosome"/>
</dbReference>
<name>A0ABN6KAF4_9ACTO</name>
<accession>A0ABN6KAF4</accession>
<dbReference type="EMBL" id="AP025017">
    <property type="protein sequence ID" value="BDA65100.1"/>
    <property type="molecule type" value="Genomic_DNA"/>
</dbReference>
<organism evidence="1 2">
    <name type="scientific">Actinomyces capricornis</name>
    <dbReference type="NCBI Taxonomy" id="2755559"/>
    <lineage>
        <taxon>Bacteria</taxon>
        <taxon>Bacillati</taxon>
        <taxon>Actinomycetota</taxon>
        <taxon>Actinomycetes</taxon>
        <taxon>Actinomycetales</taxon>
        <taxon>Actinomycetaceae</taxon>
        <taxon>Actinomyces</taxon>
    </lineage>
</organism>